<keyword evidence="2" id="KW-0540">Nuclease</keyword>
<dbReference type="Gene3D" id="1.10.30.50">
    <property type="match status" value="1"/>
</dbReference>
<keyword evidence="2" id="KW-0255">Endonuclease</keyword>
<comment type="caution">
    <text evidence="2">The sequence shown here is derived from an EMBL/GenBank/DDBJ whole genome shotgun (WGS) entry which is preliminary data.</text>
</comment>
<keyword evidence="3" id="KW-1185">Reference proteome</keyword>
<dbReference type="GO" id="GO:0004519">
    <property type="term" value="F:endonuclease activity"/>
    <property type="evidence" value="ECO:0007669"/>
    <property type="project" value="UniProtKB-KW"/>
</dbReference>
<feature type="domain" description="HNH nuclease" evidence="1">
    <location>
        <begin position="143"/>
        <end position="202"/>
    </location>
</feature>
<dbReference type="Pfam" id="PF01844">
    <property type="entry name" value="HNH"/>
    <property type="match status" value="1"/>
</dbReference>
<dbReference type="RefSeq" id="WP_228350858.1">
    <property type="nucleotide sequence ID" value="NZ_JADRCR010000002.1"/>
</dbReference>
<keyword evidence="2" id="KW-0378">Hydrolase</keyword>
<dbReference type="SMART" id="SM00507">
    <property type="entry name" value="HNHc"/>
    <property type="match status" value="1"/>
</dbReference>
<accession>A0ABS1INS1</accession>
<evidence type="ECO:0000259" key="1">
    <source>
        <dbReference type="SMART" id="SM00507"/>
    </source>
</evidence>
<organism evidence="2 3">
    <name type="scientific">Limnobaculum allomyrinae</name>
    <dbReference type="NCBI Taxonomy" id="2791986"/>
    <lineage>
        <taxon>Bacteria</taxon>
        <taxon>Pseudomonadati</taxon>
        <taxon>Pseudomonadota</taxon>
        <taxon>Gammaproteobacteria</taxon>
        <taxon>Enterobacterales</taxon>
        <taxon>Budviciaceae</taxon>
        <taxon>Limnobaculum</taxon>
    </lineage>
</organism>
<dbReference type="EMBL" id="JADRCR010000002">
    <property type="protein sequence ID" value="MBK5143406.1"/>
    <property type="molecule type" value="Genomic_DNA"/>
</dbReference>
<dbReference type="Proteomes" id="UP001296921">
    <property type="component" value="Unassembled WGS sequence"/>
</dbReference>
<gene>
    <name evidence="2" type="ORF">I2494_06680</name>
</gene>
<name>A0ABS1INS1_9GAMM</name>
<proteinExistence type="predicted"/>
<dbReference type="InterPro" id="IPR002711">
    <property type="entry name" value="HNH"/>
</dbReference>
<reference evidence="2 3" key="1">
    <citation type="submission" date="2020-11" db="EMBL/GenBank/DDBJ databases">
        <title>Insectihabitans protaetiae gen. nov. sp. nov. and Insectihabitans allomyrinae sp. nov., isolated from larvae of Protaetia brevitarsis seulensis and Allomyrina dichotoma, respectively.</title>
        <authorList>
            <person name="Lee S.D."/>
            <person name="Byeon Y.-S."/>
            <person name="Kim S.-M."/>
            <person name="Yang H.L."/>
            <person name="Kim I.S."/>
        </authorList>
    </citation>
    <scope>NUCLEOTIDE SEQUENCE [LARGE SCALE GENOMIC DNA]</scope>
    <source>
        <strain evidence="2 3">BWR-B9</strain>
    </source>
</reference>
<evidence type="ECO:0000313" key="3">
    <source>
        <dbReference type="Proteomes" id="UP001296921"/>
    </source>
</evidence>
<sequence length="227" mass="26139">MSNSWSDEELEASVRAYFEMYDSYLDQIPFNKKDCYRKLHERFGRSEKAFEYRMQNISYVVVLEGIDYLPGLKPARNVGKNIFQQLKSLIHKKVFTYPNPISTETLYAEDSNKKAEATQSIPQGVIKPTTIPNTGSRYVRNGGVSEWVRRSTNGKCENCNQLGPFKNKDGQFFLEAHHVKWLSNGGSDTTSNCIAVCPNCHRAFHHSKDAELLVEKIYKKITRLERE</sequence>
<dbReference type="InterPro" id="IPR003615">
    <property type="entry name" value="HNH_nuc"/>
</dbReference>
<dbReference type="CDD" id="cd00085">
    <property type="entry name" value="HNHc"/>
    <property type="match status" value="1"/>
</dbReference>
<evidence type="ECO:0000313" key="2">
    <source>
        <dbReference type="EMBL" id="MBK5143406.1"/>
    </source>
</evidence>
<protein>
    <submittedName>
        <fullName evidence="2">HNH endonuclease</fullName>
    </submittedName>
</protein>